<dbReference type="Proteomes" id="UP000024635">
    <property type="component" value="Unassembled WGS sequence"/>
</dbReference>
<reference evidence="4" key="1">
    <citation type="journal article" date="2015" name="Nat. Genet.">
        <title>The genome and transcriptome of the zoonotic hookworm Ancylostoma ceylanicum identify infection-specific gene families.</title>
        <authorList>
            <person name="Schwarz E.M."/>
            <person name="Hu Y."/>
            <person name="Antoshechkin I."/>
            <person name="Miller M.M."/>
            <person name="Sternberg P.W."/>
            <person name="Aroian R.V."/>
        </authorList>
    </citation>
    <scope>NUCLEOTIDE SEQUENCE</scope>
    <source>
        <strain evidence="4">HY135</strain>
    </source>
</reference>
<feature type="signal peptide" evidence="2">
    <location>
        <begin position="1"/>
        <end position="20"/>
    </location>
</feature>
<keyword evidence="1" id="KW-0472">Membrane</keyword>
<protein>
    <submittedName>
        <fullName evidence="3">Uncharacterized protein</fullName>
    </submittedName>
</protein>
<feature type="transmembrane region" description="Helical" evidence="1">
    <location>
        <begin position="165"/>
        <end position="188"/>
    </location>
</feature>
<keyword evidence="2" id="KW-0732">Signal</keyword>
<proteinExistence type="predicted"/>
<accession>A0A016V2M0</accession>
<comment type="caution">
    <text evidence="3">The sequence shown here is derived from an EMBL/GenBank/DDBJ whole genome shotgun (WGS) entry which is preliminary data.</text>
</comment>
<evidence type="ECO:0000256" key="1">
    <source>
        <dbReference type="SAM" id="Phobius"/>
    </source>
</evidence>
<evidence type="ECO:0000313" key="3">
    <source>
        <dbReference type="EMBL" id="EYC20968.1"/>
    </source>
</evidence>
<organism evidence="3 4">
    <name type="scientific">Ancylostoma ceylanicum</name>
    <dbReference type="NCBI Taxonomy" id="53326"/>
    <lineage>
        <taxon>Eukaryota</taxon>
        <taxon>Metazoa</taxon>
        <taxon>Ecdysozoa</taxon>
        <taxon>Nematoda</taxon>
        <taxon>Chromadorea</taxon>
        <taxon>Rhabditida</taxon>
        <taxon>Rhabditina</taxon>
        <taxon>Rhabditomorpha</taxon>
        <taxon>Strongyloidea</taxon>
        <taxon>Ancylostomatidae</taxon>
        <taxon>Ancylostomatinae</taxon>
        <taxon>Ancylostoma</taxon>
    </lineage>
</organism>
<feature type="chain" id="PRO_5001488873" evidence="2">
    <location>
        <begin position="21"/>
        <end position="347"/>
    </location>
</feature>
<dbReference type="AlphaFoldDB" id="A0A016V2M0"/>
<evidence type="ECO:0000313" key="4">
    <source>
        <dbReference type="Proteomes" id="UP000024635"/>
    </source>
</evidence>
<keyword evidence="1" id="KW-1133">Transmembrane helix</keyword>
<keyword evidence="4" id="KW-1185">Reference proteome</keyword>
<dbReference type="OrthoDB" id="5815271at2759"/>
<keyword evidence="1" id="KW-0812">Transmembrane</keyword>
<dbReference type="EMBL" id="JARK01001356">
    <property type="protein sequence ID" value="EYC20968.1"/>
    <property type="molecule type" value="Genomic_DNA"/>
</dbReference>
<feature type="transmembrane region" description="Helical" evidence="1">
    <location>
        <begin position="124"/>
        <end position="144"/>
    </location>
</feature>
<gene>
    <name evidence="3" type="primary">Acey_s0020.g159</name>
    <name evidence="3" type="synonym">Acey-ZC13.10</name>
    <name evidence="3" type="ORF">Y032_0020g159</name>
</gene>
<name>A0A016V2M0_9BILA</name>
<feature type="transmembrane region" description="Helical" evidence="1">
    <location>
        <begin position="194"/>
        <end position="218"/>
    </location>
</feature>
<evidence type="ECO:0000256" key="2">
    <source>
        <dbReference type="SAM" id="SignalP"/>
    </source>
</evidence>
<sequence length="347" mass="38916">MSLLLILMNVVSLLFTLLSGKPKPKMYSSRKDFERHHVVTRGSFRSSSVSVRTAPGANGDLCGNNTGNYLPLPRSQSRISVASSAWDSLRLSVQNLSKAAMNVFMVAPCSRHRCCIGCVSLRDAVPLICVAELVVIGLCTLIAVDFYVTDGRLFYTREMEGEGTTIAVAFAVFLAISLPVIIFTLTVWHYRKPYLYVVHVLWQWTVLEMMLYFAYNILERMFSEEVRRRTGFLLPSAVVLSIGSIIAVWVQSWWLFVFVDAMFFESTSSKRRSKRRRSTSANEYGCKSGDHYEEDSVGTDSRRPSFTIPVVKVDRTKSLETASLGGPRKATLSKMDDIPETGDVIDL</sequence>